<reference evidence="2" key="1">
    <citation type="submission" date="2018-08" db="EMBL/GenBank/DDBJ databases">
        <authorList>
            <person name="Showalter R."/>
            <person name="Adat I."/>
            <person name="Raab R."/>
            <person name="Temple L."/>
        </authorList>
    </citation>
    <scope>NUCLEOTIDE SEQUENCE [LARGE SCALE GENOMIC DNA]</scope>
</reference>
<dbReference type="Proteomes" id="UP000281415">
    <property type="component" value="Segment"/>
</dbReference>
<dbReference type="InterPro" id="IPR008585">
    <property type="entry name" value="Gamma_PGA_hydro"/>
</dbReference>
<evidence type="ECO:0000313" key="1">
    <source>
        <dbReference type="EMBL" id="AYD80929.1"/>
    </source>
</evidence>
<keyword evidence="2" id="KW-1185">Reference proteome</keyword>
<protein>
    <submittedName>
        <fullName evidence="1">Hydrolase</fullName>
    </submittedName>
</protein>
<accession>A0A386K709</accession>
<evidence type="ECO:0000313" key="2">
    <source>
        <dbReference type="Proteomes" id="UP000281415"/>
    </source>
</evidence>
<proteinExistence type="predicted"/>
<gene>
    <name evidence="1" type="ORF">Ray17_28</name>
</gene>
<organism evidence="1 2">
    <name type="scientific">Bacillus phage Ray17</name>
    <dbReference type="NCBI Taxonomy" id="2315627"/>
    <lineage>
        <taxon>Viruses</taxon>
        <taxon>Duplodnaviria</taxon>
        <taxon>Heunggongvirae</taxon>
        <taxon>Uroviricota</taxon>
        <taxon>Caudoviricetes</taxon>
        <taxon>Trautnerviridae</taxon>
        <taxon>Polsinellivirinae</taxon>
        <taxon>Splendidredvirus</taxon>
        <taxon>Splendidredvirus ray17</taxon>
    </lineage>
</organism>
<sequence>MLEKKSDKYKNFKELDEEEFMGIDYNIDCKDRHSDLVILAIHGGKIEPGTSQIAKAAADEWLDSYYCFEGIKASGNFDLHITSTNFDEPAALALVSYHEYALSIHGYKDDEDKCTIVGGRDIQLRDAITKSLNEYGFKAVSSTDRFAGKEETNIVNRCRTGMGVQLEISSAQRAALFSDSKNTDPNDEFGLYIDAIGEGLVFM</sequence>
<dbReference type="GO" id="GO:0016787">
    <property type="term" value="F:hydrolase activity"/>
    <property type="evidence" value="ECO:0007669"/>
    <property type="project" value="UniProtKB-KW"/>
</dbReference>
<dbReference type="Gene3D" id="3.40.630.100">
    <property type="entry name" value="Poly-gamma-glutamate hydrolase, zinc-binding motif"/>
    <property type="match status" value="1"/>
</dbReference>
<dbReference type="InterPro" id="IPR038128">
    <property type="entry name" value="Gamma_PGA_hydro_sf"/>
</dbReference>
<name>A0A386K709_9CAUD</name>
<dbReference type="Pfam" id="PF05908">
    <property type="entry name" value="Gamma_PGA_hydro"/>
    <property type="match status" value="1"/>
</dbReference>
<keyword evidence="1" id="KW-0378">Hydrolase</keyword>
<dbReference type="EMBL" id="MH752385">
    <property type="protein sequence ID" value="AYD80929.1"/>
    <property type="molecule type" value="Genomic_DNA"/>
</dbReference>